<dbReference type="InterPro" id="IPR017937">
    <property type="entry name" value="Thioredoxin_CS"/>
</dbReference>
<keyword evidence="2 5" id="KW-0732">Signal</keyword>
<comment type="caution">
    <text evidence="7">The sequence shown here is derived from an EMBL/GenBank/DDBJ whole genome shotgun (WGS) entry which is preliminary data.</text>
</comment>
<evidence type="ECO:0000313" key="7">
    <source>
        <dbReference type="EMBL" id="KNF03259.1"/>
    </source>
</evidence>
<keyword evidence="4" id="KW-1133">Transmembrane helix</keyword>
<evidence type="ECO:0000256" key="4">
    <source>
        <dbReference type="SAM" id="Phobius"/>
    </source>
</evidence>
<dbReference type="PROSITE" id="PS00194">
    <property type="entry name" value="THIOREDOXIN_1"/>
    <property type="match status" value="1"/>
</dbReference>
<evidence type="ECO:0000256" key="3">
    <source>
        <dbReference type="SAM" id="MobiDB-lite"/>
    </source>
</evidence>
<accession>A0A0L0VVD1</accession>
<evidence type="ECO:0000256" key="2">
    <source>
        <dbReference type="ARBA" id="ARBA00022729"/>
    </source>
</evidence>
<feature type="signal peptide" evidence="5">
    <location>
        <begin position="1"/>
        <end position="19"/>
    </location>
</feature>
<evidence type="ECO:0000256" key="5">
    <source>
        <dbReference type="SAM" id="SignalP"/>
    </source>
</evidence>
<keyword evidence="4" id="KW-0472">Membrane</keyword>
<dbReference type="GO" id="GO:0003756">
    <property type="term" value="F:protein disulfide isomerase activity"/>
    <property type="evidence" value="ECO:0007669"/>
    <property type="project" value="TreeGrafter"/>
</dbReference>
<dbReference type="Proteomes" id="UP000054564">
    <property type="component" value="Unassembled WGS sequence"/>
</dbReference>
<dbReference type="EMBL" id="AJIL01000018">
    <property type="protein sequence ID" value="KNF03259.1"/>
    <property type="molecule type" value="Genomic_DNA"/>
</dbReference>
<evidence type="ECO:0000313" key="8">
    <source>
        <dbReference type="Proteomes" id="UP000054564"/>
    </source>
</evidence>
<dbReference type="Pfam" id="PF00085">
    <property type="entry name" value="Thioredoxin"/>
    <property type="match status" value="2"/>
</dbReference>
<dbReference type="CDD" id="cd02961">
    <property type="entry name" value="PDI_a_family"/>
    <property type="match status" value="2"/>
</dbReference>
<feature type="compositionally biased region" description="Polar residues" evidence="3">
    <location>
        <begin position="156"/>
        <end position="165"/>
    </location>
</feature>
<organism evidence="7 8">
    <name type="scientific">Puccinia striiformis f. sp. tritici PST-78</name>
    <dbReference type="NCBI Taxonomy" id="1165861"/>
    <lineage>
        <taxon>Eukaryota</taxon>
        <taxon>Fungi</taxon>
        <taxon>Dikarya</taxon>
        <taxon>Basidiomycota</taxon>
        <taxon>Pucciniomycotina</taxon>
        <taxon>Pucciniomycetes</taxon>
        <taxon>Pucciniales</taxon>
        <taxon>Pucciniaceae</taxon>
        <taxon>Puccinia</taxon>
    </lineage>
</organism>
<evidence type="ECO:0000256" key="1">
    <source>
        <dbReference type="ARBA" id="ARBA00006347"/>
    </source>
</evidence>
<dbReference type="GO" id="GO:0005783">
    <property type="term" value="C:endoplasmic reticulum"/>
    <property type="evidence" value="ECO:0007669"/>
    <property type="project" value="TreeGrafter"/>
</dbReference>
<dbReference type="PANTHER" id="PTHR45672:SF3">
    <property type="entry name" value="THIOREDOXIN DOMAIN-CONTAINING PROTEIN 5"/>
    <property type="match status" value="1"/>
</dbReference>
<dbReference type="PROSITE" id="PS51352">
    <property type="entry name" value="THIOREDOXIN_2"/>
    <property type="match status" value="2"/>
</dbReference>
<comment type="similarity">
    <text evidence="1">Belongs to the protein disulfide isomerase family.</text>
</comment>
<dbReference type="SUPFAM" id="SSF52833">
    <property type="entry name" value="Thioredoxin-like"/>
    <property type="match status" value="2"/>
</dbReference>
<dbReference type="InterPro" id="IPR013766">
    <property type="entry name" value="Thioredoxin_domain"/>
</dbReference>
<feature type="domain" description="Thioredoxin" evidence="6">
    <location>
        <begin position="186"/>
        <end position="328"/>
    </location>
</feature>
<keyword evidence="8" id="KW-1185">Reference proteome</keyword>
<gene>
    <name evidence="7" type="ORF">PSTG_03524</name>
</gene>
<name>A0A0L0VVD1_9BASI</name>
<proteinExistence type="inferred from homology"/>
<feature type="region of interest" description="Disordered" evidence="3">
    <location>
        <begin position="130"/>
        <end position="193"/>
    </location>
</feature>
<dbReference type="Gene3D" id="3.40.30.10">
    <property type="entry name" value="Glutaredoxin"/>
    <property type="match status" value="2"/>
</dbReference>
<dbReference type="AlphaFoldDB" id="A0A0L0VVD1"/>
<dbReference type="STRING" id="1165861.A0A0L0VVD1"/>
<keyword evidence="4" id="KW-0812">Transmembrane</keyword>
<dbReference type="GO" id="GO:0006457">
    <property type="term" value="P:protein folding"/>
    <property type="evidence" value="ECO:0007669"/>
    <property type="project" value="TreeGrafter"/>
</dbReference>
<dbReference type="PANTHER" id="PTHR45672">
    <property type="entry name" value="PROTEIN DISULFIDE-ISOMERASE C17H9.14C-RELATED"/>
    <property type="match status" value="1"/>
</dbReference>
<feature type="domain" description="Thioredoxin" evidence="6">
    <location>
        <begin position="7"/>
        <end position="131"/>
    </location>
</feature>
<dbReference type="OrthoDB" id="72053at2759"/>
<feature type="chain" id="PRO_5005550649" description="Thioredoxin domain-containing protein" evidence="5">
    <location>
        <begin position="20"/>
        <end position="687"/>
    </location>
</feature>
<dbReference type="InterPro" id="IPR051063">
    <property type="entry name" value="PDI"/>
</dbReference>
<reference evidence="8" key="1">
    <citation type="submission" date="2014-03" db="EMBL/GenBank/DDBJ databases">
        <title>The Genome Sequence of Puccinia striiformis f. sp. tritici PST-78.</title>
        <authorList>
            <consortium name="The Broad Institute Genome Sequencing Platform"/>
            <person name="Cuomo C."/>
            <person name="Hulbert S."/>
            <person name="Chen X."/>
            <person name="Walker B."/>
            <person name="Young S.K."/>
            <person name="Zeng Q."/>
            <person name="Gargeya S."/>
            <person name="Fitzgerald M."/>
            <person name="Haas B."/>
            <person name="Abouelleil A."/>
            <person name="Alvarado L."/>
            <person name="Arachchi H.M."/>
            <person name="Berlin A.M."/>
            <person name="Chapman S.B."/>
            <person name="Goldberg J."/>
            <person name="Griggs A."/>
            <person name="Gujja S."/>
            <person name="Hansen M."/>
            <person name="Howarth C."/>
            <person name="Imamovic A."/>
            <person name="Larimer J."/>
            <person name="McCowan C."/>
            <person name="Montmayeur A."/>
            <person name="Murphy C."/>
            <person name="Neiman D."/>
            <person name="Pearson M."/>
            <person name="Priest M."/>
            <person name="Roberts A."/>
            <person name="Saif S."/>
            <person name="Shea T."/>
            <person name="Sisk P."/>
            <person name="Sykes S."/>
            <person name="Wortman J."/>
            <person name="Nusbaum C."/>
            <person name="Birren B."/>
        </authorList>
    </citation>
    <scope>NUCLEOTIDE SEQUENCE [LARGE SCALE GENOMIC DNA]</scope>
    <source>
        <strain evidence="8">race PST-78</strain>
    </source>
</reference>
<feature type="transmembrane region" description="Helical" evidence="4">
    <location>
        <begin position="605"/>
        <end position="626"/>
    </location>
</feature>
<evidence type="ECO:0000259" key="6">
    <source>
        <dbReference type="PROSITE" id="PS51352"/>
    </source>
</evidence>
<protein>
    <recommendedName>
        <fullName evidence="6">Thioredoxin domain-containing protein</fullName>
    </recommendedName>
</protein>
<feature type="compositionally biased region" description="Basic and acidic residues" evidence="3">
    <location>
        <begin position="143"/>
        <end position="155"/>
    </location>
</feature>
<dbReference type="InterPro" id="IPR036249">
    <property type="entry name" value="Thioredoxin-like_sf"/>
</dbReference>
<sequence length="687" mass="77663">MKLLNSLYLIALSSSTTLADQLHAGVQLNQNNFDSLIKDGSWFIEMFSPFCAACKRFAPTWIELADKMKHYESKGLKMGQLDCIAQGDLCKELGVNSYPTMKFYQDGKAMETYKGDNTVEALKKYLEERMEVHRSPPKPAESQPDHHASHGESHHSTPSLETYASDQPIVQAHPPPDSEDPTLKPIPTLPIDTPLELPNPHGHVLSLTKDNWESYMNPSNNPFPIFIQFHTAWCKECRALVPVWEEVARLLKNEVIVADVDCEAKWGKKICKMEHVNEFPSFSIHHDGIQLGYGGPNVASSMAEFIRHSVATPGTHEINMRELDQAIKTSPIFFLFLHSSRTPVSIVNAVRTVGKSLLGSAAILKSDHKDIYDRLGLSTYHPYLLVFKEYEEKPWAKLVLEELSPKQESNPTLRFRKLALSIRQWISAHSIPVFDELDMLNYHRVLNSGAKKLVVLALISGIIPIHNGIDLEKSNPRSVQLKDEMKAWAVQWQKSQAARGVEDLTVDWVWVNSDVWADWLRTTYAVNLPRPTEDPRESSMIIIVDAEHHRYYDTQENGRDIEFKSAQVFQTLLAVEMGKLSGKLTGTFSSRMYWRFQRFKHSIGFLFQPHWLLFWTVLFGIIAYSVRKHLASPSHIRVGYTPISPQMSKAFYSHSSAGVSSPDSYGSKSPGFGSVFGLASNVPCKAD</sequence>